<accession>A0A9W4W8Q6</accession>
<feature type="region of interest" description="Disordered" evidence="1">
    <location>
        <begin position="478"/>
        <end position="521"/>
    </location>
</feature>
<dbReference type="PANTHER" id="PTHR46467">
    <property type="entry name" value="TETHER CONTAINING UBX DOMAIN FOR GLUT4"/>
    <property type="match status" value="1"/>
</dbReference>
<dbReference type="GO" id="GO:0012506">
    <property type="term" value="C:vesicle membrane"/>
    <property type="evidence" value="ECO:0007669"/>
    <property type="project" value="TreeGrafter"/>
</dbReference>
<sequence>MSSHVVVIGSDLRRATVKVSPGTYMTDVLQEACKKLNLSSDKYILKHKQKTVDLSIVWRVSGLSPGAKLELVQKSNTPSAVSVALQLPMPEANTAPNGRLIEKLPSDFTIWKVLRQFESGVSQSKNLNITARGVAQTTSGGATGNGQMYYETPVLNIMGRELATFEDFQKTLSQLGYNSGSVLVRLSFRKTEQTLFDAMEQISQFFAEVEAEAKKNSQVEAAALEPATQPAPTEQAAQTATEEAPTSMEGTEDSQNQQTKEAPLQEAANQAAANQAAANQAAAEPEAMDVDPAEPLDPLQPVSVFRAPSGTTPAAALADVSENDYTPTIAHAQLHQARLQQSSQNKRLLSDRELEAQAQAEEAKLASVSKVVVKVRFPDNTSAQWEFGHEATGATLYQGVRQAMAHTGQAFRLVIPGSKTVIKDENMPKNRLIHDYKLTRNVLLSLVWDDSVPADIRKKPFLKGDIAQRAKDITVPDVPKYVDEKDDGQKAAAAAKPEKSEGGEGSVAKKLPKWLKLPGKK</sequence>
<feature type="region of interest" description="Disordered" evidence="1">
    <location>
        <begin position="225"/>
        <end position="307"/>
    </location>
</feature>
<dbReference type="GO" id="GO:0005634">
    <property type="term" value="C:nucleus"/>
    <property type="evidence" value="ECO:0007669"/>
    <property type="project" value="TreeGrafter"/>
</dbReference>
<dbReference type="Pfam" id="PF11470">
    <property type="entry name" value="TUG-UBL1"/>
    <property type="match status" value="1"/>
</dbReference>
<name>A0A9W4W8Q6_9PEZI</name>
<keyword evidence="4" id="KW-1185">Reference proteome</keyword>
<dbReference type="InterPro" id="IPR029071">
    <property type="entry name" value="Ubiquitin-like_domsf"/>
</dbReference>
<reference evidence="3" key="1">
    <citation type="submission" date="2022-08" db="EMBL/GenBank/DDBJ databases">
        <authorList>
            <person name="Giroux E."/>
            <person name="Giroux E."/>
        </authorList>
    </citation>
    <scope>NUCLEOTIDE SEQUENCE</scope>
    <source>
        <strain evidence="3">H1091258</strain>
    </source>
</reference>
<feature type="compositionally biased region" description="Low complexity" evidence="1">
    <location>
        <begin position="225"/>
        <end position="246"/>
    </location>
</feature>
<organism evidence="3 4">
    <name type="scientific">Colletotrichum noveboracense</name>
    <dbReference type="NCBI Taxonomy" id="2664923"/>
    <lineage>
        <taxon>Eukaryota</taxon>
        <taxon>Fungi</taxon>
        <taxon>Dikarya</taxon>
        <taxon>Ascomycota</taxon>
        <taxon>Pezizomycotina</taxon>
        <taxon>Sordariomycetes</taxon>
        <taxon>Hypocreomycetidae</taxon>
        <taxon>Glomerellales</taxon>
        <taxon>Glomerellaceae</taxon>
        <taxon>Colletotrichum</taxon>
        <taxon>Colletotrichum gloeosporioides species complex</taxon>
    </lineage>
</organism>
<dbReference type="AlphaFoldDB" id="A0A9W4W8Q6"/>
<evidence type="ECO:0000259" key="2">
    <source>
        <dbReference type="Pfam" id="PF11470"/>
    </source>
</evidence>
<dbReference type="GO" id="GO:0006886">
    <property type="term" value="P:intracellular protein transport"/>
    <property type="evidence" value="ECO:0007669"/>
    <property type="project" value="TreeGrafter"/>
</dbReference>
<dbReference type="Proteomes" id="UP001152533">
    <property type="component" value="Unassembled WGS sequence"/>
</dbReference>
<dbReference type="Gene3D" id="3.10.20.90">
    <property type="entry name" value="Phosphatidylinositol 3-kinase Catalytic Subunit, Chain A, domain 1"/>
    <property type="match status" value="1"/>
</dbReference>
<feature type="compositionally biased region" description="Basic residues" evidence="1">
    <location>
        <begin position="510"/>
        <end position="521"/>
    </location>
</feature>
<dbReference type="EMBL" id="CAMGZC010000388">
    <property type="protein sequence ID" value="CAI0647023.1"/>
    <property type="molecule type" value="Genomic_DNA"/>
</dbReference>
<feature type="domain" description="TUG ubiquitin-like" evidence="2">
    <location>
        <begin position="8"/>
        <end position="71"/>
    </location>
</feature>
<evidence type="ECO:0000313" key="4">
    <source>
        <dbReference type="Proteomes" id="UP001152533"/>
    </source>
</evidence>
<dbReference type="GO" id="GO:0005737">
    <property type="term" value="C:cytoplasm"/>
    <property type="evidence" value="ECO:0007669"/>
    <property type="project" value="TreeGrafter"/>
</dbReference>
<gene>
    <name evidence="3" type="ORF">CGXH109_LOCUS61163</name>
</gene>
<protein>
    <recommendedName>
        <fullName evidence="2">TUG ubiquitin-like domain-containing protein</fullName>
    </recommendedName>
</protein>
<dbReference type="InterPro" id="IPR021569">
    <property type="entry name" value="TUG-UBL1"/>
</dbReference>
<dbReference type="PANTHER" id="PTHR46467:SF1">
    <property type="entry name" value="TETHER CONTAINING UBX DOMAIN FOR GLUT4"/>
    <property type="match status" value="1"/>
</dbReference>
<proteinExistence type="predicted"/>
<evidence type="ECO:0000313" key="3">
    <source>
        <dbReference type="EMBL" id="CAI0647023.1"/>
    </source>
</evidence>
<dbReference type="SUPFAM" id="SSF54236">
    <property type="entry name" value="Ubiquitin-like"/>
    <property type="match status" value="2"/>
</dbReference>
<feature type="compositionally biased region" description="Basic and acidic residues" evidence="1">
    <location>
        <begin position="478"/>
        <end position="489"/>
    </location>
</feature>
<evidence type="ECO:0000256" key="1">
    <source>
        <dbReference type="SAM" id="MobiDB-lite"/>
    </source>
</evidence>
<dbReference type="CDD" id="cd16105">
    <property type="entry name" value="Ubl_ASPSCR1_like"/>
    <property type="match status" value="1"/>
</dbReference>
<comment type="caution">
    <text evidence="3">The sequence shown here is derived from an EMBL/GenBank/DDBJ whole genome shotgun (WGS) entry which is preliminary data.</text>
</comment>
<feature type="compositionally biased region" description="Low complexity" evidence="1">
    <location>
        <begin position="261"/>
        <end position="285"/>
    </location>
</feature>